<feature type="transmembrane region" description="Helical" evidence="6">
    <location>
        <begin position="748"/>
        <end position="772"/>
    </location>
</feature>
<dbReference type="EMBL" id="NGJU01000005">
    <property type="protein sequence ID" value="RST96911.1"/>
    <property type="molecule type" value="Genomic_DNA"/>
</dbReference>
<dbReference type="NCBIfam" id="TIGR03062">
    <property type="entry name" value="pip_yhgE_Cterm"/>
    <property type="match status" value="1"/>
</dbReference>
<evidence type="ECO:0000256" key="6">
    <source>
        <dbReference type="SAM" id="Phobius"/>
    </source>
</evidence>
<keyword evidence="2 6" id="KW-0812">Transmembrane</keyword>
<dbReference type="AlphaFoldDB" id="A0A429ZT42"/>
<feature type="transmembrane region" description="Helical" evidence="6">
    <location>
        <begin position="778"/>
        <end position="799"/>
    </location>
</feature>
<evidence type="ECO:0000256" key="2">
    <source>
        <dbReference type="ARBA" id="ARBA00022692"/>
    </source>
</evidence>
<dbReference type="InterPro" id="IPR017500">
    <property type="entry name" value="Phage_infect_YhgE_N"/>
</dbReference>
<dbReference type="InterPro" id="IPR017501">
    <property type="entry name" value="Phage_infect_YhgE_C"/>
</dbReference>
<feature type="domain" description="ABC-2 type transporter transmembrane" evidence="7">
    <location>
        <begin position="687"/>
        <end position="879"/>
    </location>
</feature>
<dbReference type="GO" id="GO:0016020">
    <property type="term" value="C:membrane"/>
    <property type="evidence" value="ECO:0007669"/>
    <property type="project" value="UniProtKB-SubCell"/>
</dbReference>
<dbReference type="Proteomes" id="UP000287239">
    <property type="component" value="Unassembled WGS sequence"/>
</dbReference>
<dbReference type="GO" id="GO:0140359">
    <property type="term" value="F:ABC-type transporter activity"/>
    <property type="evidence" value="ECO:0007669"/>
    <property type="project" value="InterPro"/>
</dbReference>
<organism evidence="8 9">
    <name type="scientific">Vagococcus salmoninarum</name>
    <dbReference type="NCBI Taxonomy" id="2739"/>
    <lineage>
        <taxon>Bacteria</taxon>
        <taxon>Bacillati</taxon>
        <taxon>Bacillota</taxon>
        <taxon>Bacilli</taxon>
        <taxon>Lactobacillales</taxon>
        <taxon>Enterococcaceae</taxon>
        <taxon>Vagococcus</taxon>
    </lineage>
</organism>
<evidence type="ECO:0000256" key="1">
    <source>
        <dbReference type="ARBA" id="ARBA00004141"/>
    </source>
</evidence>
<dbReference type="NCBIfam" id="TIGR03061">
    <property type="entry name" value="pip_yhgE_Nterm"/>
    <property type="match status" value="1"/>
</dbReference>
<reference evidence="8 9" key="1">
    <citation type="submission" date="2017-05" db="EMBL/GenBank/DDBJ databases">
        <title>Vagococcus spp. assemblies.</title>
        <authorList>
            <person name="Gulvik C.A."/>
        </authorList>
    </citation>
    <scope>NUCLEOTIDE SEQUENCE [LARGE SCALE GENOMIC DNA]</scope>
    <source>
        <strain evidence="8 9">NCFB 2777</strain>
    </source>
</reference>
<dbReference type="InterPro" id="IPR051328">
    <property type="entry name" value="T7SS_ABC-Transporter"/>
</dbReference>
<feature type="transmembrane region" description="Helical" evidence="6">
    <location>
        <begin position="704"/>
        <end position="727"/>
    </location>
</feature>
<dbReference type="Gene3D" id="3.40.1710.10">
    <property type="entry name" value="abc type-2 transporter like domain"/>
    <property type="match status" value="1"/>
</dbReference>
<feature type="coiled-coil region" evidence="5">
    <location>
        <begin position="381"/>
        <end position="408"/>
    </location>
</feature>
<evidence type="ECO:0000256" key="3">
    <source>
        <dbReference type="ARBA" id="ARBA00022989"/>
    </source>
</evidence>
<evidence type="ECO:0000313" key="9">
    <source>
        <dbReference type="Proteomes" id="UP000287239"/>
    </source>
</evidence>
<protein>
    <submittedName>
        <fullName evidence="8">Phage infection protein</fullName>
    </submittedName>
</protein>
<comment type="subcellular location">
    <subcellularLocation>
        <location evidence="1">Membrane</location>
        <topology evidence="1">Multi-pass membrane protein</topology>
    </subcellularLocation>
</comment>
<comment type="caution">
    <text evidence="8">The sequence shown here is derived from an EMBL/GenBank/DDBJ whole genome shotgun (WGS) entry which is preliminary data.</text>
</comment>
<dbReference type="RefSeq" id="WP_126778869.1">
    <property type="nucleotide sequence ID" value="NZ_NGJU01000005.1"/>
</dbReference>
<dbReference type="PANTHER" id="PTHR43077:SF10">
    <property type="entry name" value="TRANSPORT PERMEASE PROTEIN"/>
    <property type="match status" value="1"/>
</dbReference>
<dbReference type="Pfam" id="PF12698">
    <property type="entry name" value="ABC2_membrane_3"/>
    <property type="match status" value="2"/>
</dbReference>
<sequence>MKQAFELFKLDWQRIFKNKLTFLLIIALMIIPSLYAWFNIAALWDPYSNTKDIAIAVYSDDKTANVLEKDINIGDKIITNLKDNDTVGWVFVDSKAELDKGVRSGKFYGGIYLPEDFSENLVSFVSGDIKKPEIKYSVNQKINAIAPKITDKGAGAIKDTISTEFVNTVSETLLTTFNELGYDLDANLPSINKLKSKILTVDDNLDKIDGYTKEVTELNKKMPDYKKKLDKANEFIKYIPEVNKMGDKLIEVNGMMPQIKESGKIILTVQEKIPEIQNAGKQIKMIDEDFDELAKMMNDAIGEAKKGLGIIAEAQKVIPEVKKLAKTANKVIPTLQGDLDKIQTALPNISQGVDSGLTIISLVATDVANKASEVANLIGDKELTEADKAQLKAALSELNHSLNSMNQMIGSTIDTLLKLQELTGSDQLTGVINKLSDAQNTIAKLIGLNQEVINNVDHLSAQELKAKLSTISQLANQLANTINGIDVTAISQHVNQLLTEAGSMLASAGKITGTIIDEGLISQIGSLLTSTSGTISQAIAFLEKYQGELPAIKTEIHSANTILNDNMPTIINGINQGAELYQNDLPVLEEKMNKAAAFVTSDLPKLETDIQKTLSMVNEKLPAVETALSSASTLIEEDWPSIRKNIHKAADLIHKGEKDIDLNELVKLLKSDAASESDFISNPVLIDQKDVYPVPNNGSASAPFYTALCLWVGAVLFSSIATTEFHLSEDEHKKYSKRAQFLGRMGTFLVVGFFQALIVSVGNLVLLGTYAVNPGLSILFSLLVGFTFMMMVYVLVALFGNLGKGAAVIILVLSISAGGGNYPIEMSGKFFQIIHPFIPFTHAVNLLREPVGGIYWPNALKAIVILIFIAILFFSLGLYLFPKIRGFFKKLNTNLQEGHILH</sequence>
<evidence type="ECO:0000256" key="4">
    <source>
        <dbReference type="ARBA" id="ARBA00023136"/>
    </source>
</evidence>
<feature type="transmembrane region" description="Helical" evidence="6">
    <location>
        <begin position="20"/>
        <end position="44"/>
    </location>
</feature>
<accession>A0A429ZT42</accession>
<keyword evidence="3 6" id="KW-1133">Transmembrane helix</keyword>
<gene>
    <name evidence="8" type="ORF">CBF35_04655</name>
</gene>
<keyword evidence="4 6" id="KW-0472">Membrane</keyword>
<evidence type="ECO:0000313" key="8">
    <source>
        <dbReference type="EMBL" id="RST96911.1"/>
    </source>
</evidence>
<dbReference type="SUPFAM" id="SSF58104">
    <property type="entry name" value="Methyl-accepting chemotaxis protein (MCP) signaling domain"/>
    <property type="match status" value="1"/>
</dbReference>
<dbReference type="GeneID" id="98567651"/>
<dbReference type="InterPro" id="IPR013525">
    <property type="entry name" value="ABC2_TM"/>
</dbReference>
<dbReference type="PANTHER" id="PTHR43077">
    <property type="entry name" value="TRANSPORT PERMEASE YVFS-RELATED"/>
    <property type="match status" value="1"/>
</dbReference>
<dbReference type="OrthoDB" id="9811483at2"/>
<evidence type="ECO:0000259" key="7">
    <source>
        <dbReference type="Pfam" id="PF12698"/>
    </source>
</evidence>
<keyword evidence="5" id="KW-0175">Coiled coil</keyword>
<feature type="domain" description="ABC-2 type transporter transmembrane" evidence="7">
    <location>
        <begin position="25"/>
        <end position="161"/>
    </location>
</feature>
<proteinExistence type="predicted"/>
<feature type="transmembrane region" description="Helical" evidence="6">
    <location>
        <begin position="859"/>
        <end position="881"/>
    </location>
</feature>
<evidence type="ECO:0000256" key="5">
    <source>
        <dbReference type="SAM" id="Coils"/>
    </source>
</evidence>
<name>A0A429ZT42_9ENTE</name>
<keyword evidence="9" id="KW-1185">Reference proteome</keyword>
<feature type="transmembrane region" description="Helical" evidence="6">
    <location>
        <begin position="806"/>
        <end position="824"/>
    </location>
</feature>